<dbReference type="CDD" id="cd00207">
    <property type="entry name" value="fer2"/>
    <property type="match status" value="1"/>
</dbReference>
<dbReference type="PROSITE" id="PS51085">
    <property type="entry name" value="2FE2S_FER_2"/>
    <property type="match status" value="1"/>
</dbReference>
<protein>
    <submittedName>
        <fullName evidence="10">2Fe-2S iron-sulfur cluster-binding protein</fullName>
    </submittedName>
</protein>
<dbReference type="PANTHER" id="PTHR43112">
    <property type="entry name" value="FERREDOXIN"/>
    <property type="match status" value="1"/>
</dbReference>
<comment type="cofactor">
    <cofactor evidence="8">
        <name>[2Fe-2S] cluster</name>
        <dbReference type="ChEBI" id="CHEBI:190135"/>
    </cofactor>
</comment>
<evidence type="ECO:0000256" key="7">
    <source>
        <dbReference type="ARBA" id="ARBA00023014"/>
    </source>
</evidence>
<comment type="caution">
    <text evidence="10">The sequence shown here is derived from an EMBL/GenBank/DDBJ whole genome shotgun (WGS) entry which is preliminary data.</text>
</comment>
<evidence type="ECO:0000256" key="4">
    <source>
        <dbReference type="ARBA" id="ARBA00022723"/>
    </source>
</evidence>
<keyword evidence="5" id="KW-0249">Electron transport</keyword>
<dbReference type="InterPro" id="IPR001041">
    <property type="entry name" value="2Fe-2S_ferredoxin-type"/>
</dbReference>
<comment type="similarity">
    <text evidence="1">Belongs to the 2Fe2S plant-type ferredoxin family.</text>
</comment>
<feature type="domain" description="2Fe-2S ferredoxin-type" evidence="9">
    <location>
        <begin position="10"/>
        <end position="99"/>
    </location>
</feature>
<sequence>MDDQHPKNAYKVLIEPSGLEFIAKPALSLLTSAQHAYIRMPSSCRNGTCRTCLCLLKSGQISYQIDWPGLTREEKAEGYLLPCVAVAESDLVLDVPDAISLK</sequence>
<dbReference type="RefSeq" id="WP_408165368.1">
    <property type="nucleotide sequence ID" value="NZ_JAQQFR010000001.1"/>
</dbReference>
<dbReference type="EMBL" id="JAQQFR010000001">
    <property type="protein sequence ID" value="MFL9877117.1"/>
    <property type="molecule type" value="Genomic_DNA"/>
</dbReference>
<reference evidence="10 11" key="1">
    <citation type="journal article" date="2024" name="Chem. Sci.">
        <title>Discovery of megapolipeptins by genome mining of a Burkholderiales bacteria collection.</title>
        <authorList>
            <person name="Paulo B.S."/>
            <person name="Recchia M.J.J."/>
            <person name="Lee S."/>
            <person name="Fergusson C.H."/>
            <person name="Romanowski S.B."/>
            <person name="Hernandez A."/>
            <person name="Krull N."/>
            <person name="Liu D.Y."/>
            <person name="Cavanagh H."/>
            <person name="Bos A."/>
            <person name="Gray C.A."/>
            <person name="Murphy B.T."/>
            <person name="Linington R.G."/>
            <person name="Eustaquio A.S."/>
        </authorList>
    </citation>
    <scope>NUCLEOTIDE SEQUENCE [LARGE SCALE GENOMIC DNA]</scope>
    <source>
        <strain evidence="10 11">RL21-008-BIB-B</strain>
    </source>
</reference>
<gene>
    <name evidence="10" type="ORF">PQR63_01890</name>
</gene>
<keyword evidence="3" id="KW-0001">2Fe-2S</keyword>
<keyword evidence="4" id="KW-0479">Metal-binding</keyword>
<keyword evidence="2" id="KW-0813">Transport</keyword>
<keyword evidence="6" id="KW-0408">Iron</keyword>
<keyword evidence="7" id="KW-0411">Iron-sulfur</keyword>
<evidence type="ECO:0000256" key="6">
    <source>
        <dbReference type="ARBA" id="ARBA00023004"/>
    </source>
</evidence>
<dbReference type="PANTHER" id="PTHR43112:SF3">
    <property type="entry name" value="FERREDOXIN-2, CHLOROPLASTIC"/>
    <property type="match status" value="1"/>
</dbReference>
<organism evidence="10 11">
    <name type="scientific">Herbaspirillum rhizosphaerae</name>
    <dbReference type="NCBI Taxonomy" id="346179"/>
    <lineage>
        <taxon>Bacteria</taxon>
        <taxon>Pseudomonadati</taxon>
        <taxon>Pseudomonadota</taxon>
        <taxon>Betaproteobacteria</taxon>
        <taxon>Burkholderiales</taxon>
        <taxon>Oxalobacteraceae</taxon>
        <taxon>Herbaspirillum</taxon>
    </lineage>
</organism>
<accession>A0ABW8Z1Y9</accession>
<dbReference type="SUPFAM" id="SSF54292">
    <property type="entry name" value="2Fe-2S ferredoxin-like"/>
    <property type="match status" value="1"/>
</dbReference>
<name>A0ABW8Z1Y9_9BURK</name>
<dbReference type="Gene3D" id="3.10.20.30">
    <property type="match status" value="1"/>
</dbReference>
<evidence type="ECO:0000313" key="11">
    <source>
        <dbReference type="Proteomes" id="UP001629214"/>
    </source>
</evidence>
<dbReference type="InterPro" id="IPR012675">
    <property type="entry name" value="Beta-grasp_dom_sf"/>
</dbReference>
<proteinExistence type="inferred from homology"/>
<evidence type="ECO:0000259" key="9">
    <source>
        <dbReference type="PROSITE" id="PS51085"/>
    </source>
</evidence>
<keyword evidence="11" id="KW-1185">Reference proteome</keyword>
<evidence type="ECO:0000256" key="1">
    <source>
        <dbReference type="ARBA" id="ARBA00007874"/>
    </source>
</evidence>
<evidence type="ECO:0000256" key="5">
    <source>
        <dbReference type="ARBA" id="ARBA00022982"/>
    </source>
</evidence>
<evidence type="ECO:0000256" key="3">
    <source>
        <dbReference type="ARBA" id="ARBA00022714"/>
    </source>
</evidence>
<dbReference type="Pfam" id="PF00111">
    <property type="entry name" value="Fer2"/>
    <property type="match status" value="1"/>
</dbReference>
<evidence type="ECO:0000313" key="10">
    <source>
        <dbReference type="EMBL" id="MFL9877117.1"/>
    </source>
</evidence>
<dbReference type="InterPro" id="IPR036010">
    <property type="entry name" value="2Fe-2S_ferredoxin-like_sf"/>
</dbReference>
<evidence type="ECO:0000256" key="8">
    <source>
        <dbReference type="ARBA" id="ARBA00034078"/>
    </source>
</evidence>
<dbReference type="Proteomes" id="UP001629214">
    <property type="component" value="Unassembled WGS sequence"/>
</dbReference>
<evidence type="ECO:0000256" key="2">
    <source>
        <dbReference type="ARBA" id="ARBA00022448"/>
    </source>
</evidence>